<dbReference type="Pfam" id="PF05653">
    <property type="entry name" value="Mg_trans_NIPA"/>
    <property type="match status" value="1"/>
</dbReference>
<evidence type="ECO:0000256" key="4">
    <source>
        <dbReference type="ARBA" id="ARBA00023136"/>
    </source>
</evidence>
<keyword evidence="4 5" id="KW-0472">Membrane</keyword>
<feature type="transmembrane region" description="Helical" evidence="5">
    <location>
        <begin position="69"/>
        <end position="93"/>
    </location>
</feature>
<accession>A0A2G5BJQ0</accession>
<feature type="transmembrane region" description="Helical" evidence="5">
    <location>
        <begin position="382"/>
        <end position="406"/>
    </location>
</feature>
<dbReference type="GO" id="GO:0015095">
    <property type="term" value="F:magnesium ion transmembrane transporter activity"/>
    <property type="evidence" value="ECO:0007669"/>
    <property type="project" value="InterPro"/>
</dbReference>
<gene>
    <name evidence="6" type="ORF">COEREDRAFT_79183</name>
</gene>
<evidence type="ECO:0000256" key="3">
    <source>
        <dbReference type="ARBA" id="ARBA00022989"/>
    </source>
</evidence>
<dbReference type="PANTHER" id="PTHR12570:SF86">
    <property type="entry name" value="ADR321CP"/>
    <property type="match status" value="1"/>
</dbReference>
<name>A0A2G5BJQ0_COERN</name>
<dbReference type="EMBL" id="KZ303487">
    <property type="protein sequence ID" value="PIA19229.1"/>
    <property type="molecule type" value="Genomic_DNA"/>
</dbReference>
<evidence type="ECO:0000256" key="5">
    <source>
        <dbReference type="SAM" id="Phobius"/>
    </source>
</evidence>
<keyword evidence="2 5" id="KW-0812">Transmembrane</keyword>
<dbReference type="AlphaFoldDB" id="A0A2G5BJQ0"/>
<feature type="transmembrane region" description="Helical" evidence="5">
    <location>
        <begin position="287"/>
        <end position="313"/>
    </location>
</feature>
<feature type="transmembrane region" description="Helical" evidence="5">
    <location>
        <begin position="105"/>
        <end position="126"/>
    </location>
</feature>
<sequence length="423" mass="45496">MHGRVLLGVTASVAGSVGHSLGMTLQKRAHMQEDAHTGSSNNRRRVWRNRQWQVGLLLYLVSSTVPPTIALSMLPVFVAAPLAAVGLVANAVFAQTILASSFVQTDVMGTVLVAAGSGLVALFGAIDEPPLDLGQLLRLFRRRPYVVFFGVYTAVVVLLISIELCWRRRYISLQRRRETAATVAALGSEPQSLAENTPTVLLATVDECLDTETQPLMLSRTALRSPSTTTYLLDTTDSSPHTMATRGPTQHDSVGEMYREHFYMEDGALEMETKTPSLQRARYASGFLSAVVSGLICSQTLLLAKSGIGLILLSVHGSMQLNNPLTLAIAFGLVATALANLYYIQHALSMCSTLTVVPLCYCSSSLAALLSSLVYFDQLRLLGALQIMMIAIGIVLLAVGVLLLSLKAEPCEGPLHLTPDPSD</sequence>
<feature type="transmembrane region" description="Helical" evidence="5">
    <location>
        <begin position="325"/>
        <end position="344"/>
    </location>
</feature>
<evidence type="ECO:0000313" key="6">
    <source>
        <dbReference type="EMBL" id="PIA19229.1"/>
    </source>
</evidence>
<dbReference type="OrthoDB" id="2504919at2759"/>
<keyword evidence="7" id="KW-1185">Reference proteome</keyword>
<dbReference type="Proteomes" id="UP000242474">
    <property type="component" value="Unassembled WGS sequence"/>
</dbReference>
<dbReference type="InterPro" id="IPR008521">
    <property type="entry name" value="Mg_trans_NIPA"/>
</dbReference>
<proteinExistence type="predicted"/>
<feature type="transmembrane region" description="Helical" evidence="5">
    <location>
        <begin position="356"/>
        <end position="376"/>
    </location>
</feature>
<comment type="subcellular location">
    <subcellularLocation>
        <location evidence="1">Membrane</location>
        <topology evidence="1">Multi-pass membrane protein</topology>
    </subcellularLocation>
</comment>
<dbReference type="PANTHER" id="PTHR12570">
    <property type="match status" value="1"/>
</dbReference>
<evidence type="ECO:0000256" key="1">
    <source>
        <dbReference type="ARBA" id="ARBA00004141"/>
    </source>
</evidence>
<organism evidence="6 7">
    <name type="scientific">Coemansia reversa (strain ATCC 12441 / NRRL 1564)</name>
    <dbReference type="NCBI Taxonomy" id="763665"/>
    <lineage>
        <taxon>Eukaryota</taxon>
        <taxon>Fungi</taxon>
        <taxon>Fungi incertae sedis</taxon>
        <taxon>Zoopagomycota</taxon>
        <taxon>Kickxellomycotina</taxon>
        <taxon>Kickxellomycetes</taxon>
        <taxon>Kickxellales</taxon>
        <taxon>Kickxellaceae</taxon>
        <taxon>Coemansia</taxon>
    </lineage>
</organism>
<keyword evidence="3 5" id="KW-1133">Transmembrane helix</keyword>
<evidence type="ECO:0000313" key="7">
    <source>
        <dbReference type="Proteomes" id="UP000242474"/>
    </source>
</evidence>
<protein>
    <submittedName>
        <fullName evidence="6">Uncharacterized protein</fullName>
    </submittedName>
</protein>
<feature type="transmembrane region" description="Helical" evidence="5">
    <location>
        <begin position="146"/>
        <end position="166"/>
    </location>
</feature>
<reference evidence="6 7" key="1">
    <citation type="journal article" date="2015" name="Genome Biol. Evol.">
        <title>Phylogenomic analyses indicate that early fungi evolved digesting cell walls of algal ancestors of land plants.</title>
        <authorList>
            <person name="Chang Y."/>
            <person name="Wang S."/>
            <person name="Sekimoto S."/>
            <person name="Aerts A.L."/>
            <person name="Choi C."/>
            <person name="Clum A."/>
            <person name="LaButti K.M."/>
            <person name="Lindquist E.A."/>
            <person name="Yee Ngan C."/>
            <person name="Ohm R.A."/>
            <person name="Salamov A.A."/>
            <person name="Grigoriev I.V."/>
            <person name="Spatafora J.W."/>
            <person name="Berbee M.L."/>
        </authorList>
    </citation>
    <scope>NUCLEOTIDE SEQUENCE [LARGE SCALE GENOMIC DNA]</scope>
    <source>
        <strain evidence="6 7">NRRL 1564</strain>
    </source>
</reference>
<dbReference type="GO" id="GO:0016020">
    <property type="term" value="C:membrane"/>
    <property type="evidence" value="ECO:0007669"/>
    <property type="project" value="UniProtKB-SubCell"/>
</dbReference>
<evidence type="ECO:0000256" key="2">
    <source>
        <dbReference type="ARBA" id="ARBA00022692"/>
    </source>
</evidence>